<name>A0AAD8BYL1_BIOPF</name>
<organism evidence="1 2">
    <name type="scientific">Biomphalaria pfeifferi</name>
    <name type="common">Bloodfluke planorb</name>
    <name type="synonym">Freshwater snail</name>
    <dbReference type="NCBI Taxonomy" id="112525"/>
    <lineage>
        <taxon>Eukaryota</taxon>
        <taxon>Metazoa</taxon>
        <taxon>Spiralia</taxon>
        <taxon>Lophotrochozoa</taxon>
        <taxon>Mollusca</taxon>
        <taxon>Gastropoda</taxon>
        <taxon>Heterobranchia</taxon>
        <taxon>Euthyneura</taxon>
        <taxon>Panpulmonata</taxon>
        <taxon>Hygrophila</taxon>
        <taxon>Lymnaeoidea</taxon>
        <taxon>Planorbidae</taxon>
        <taxon>Biomphalaria</taxon>
    </lineage>
</organism>
<gene>
    <name evidence="1" type="ORF">Bpfe_007465</name>
</gene>
<evidence type="ECO:0000313" key="2">
    <source>
        <dbReference type="Proteomes" id="UP001233172"/>
    </source>
</evidence>
<dbReference type="PANTHER" id="PTHR46113:SF1">
    <property type="entry name" value="PEPTIDASE M17 LEUCYL AMINOPEPTIDASE N-TERMINAL DOMAIN-CONTAINING PROTEIN"/>
    <property type="match status" value="1"/>
</dbReference>
<accession>A0AAD8BYL1</accession>
<dbReference type="AlphaFoldDB" id="A0AAD8BYL1"/>
<reference evidence="1" key="1">
    <citation type="journal article" date="2023" name="PLoS Negl. Trop. Dis.">
        <title>A genome sequence for Biomphalaria pfeifferi, the major vector snail for the human-infecting parasite Schistosoma mansoni.</title>
        <authorList>
            <person name="Bu L."/>
            <person name="Lu L."/>
            <person name="Laidemitt M.R."/>
            <person name="Zhang S.M."/>
            <person name="Mutuku M."/>
            <person name="Mkoji G."/>
            <person name="Steinauer M."/>
            <person name="Loker E.S."/>
        </authorList>
    </citation>
    <scope>NUCLEOTIDE SEQUENCE</scope>
    <source>
        <strain evidence="1">KasaAsao</strain>
    </source>
</reference>
<protein>
    <submittedName>
        <fullName evidence="1">Uncharacterized protein</fullName>
    </submittedName>
</protein>
<sequence>MCFDTTVSNTGRHTGACHLIEKRLLKDLLHLPCRHHILEIVVEKAFTAMKIEASSGLDIAIFKRFRDFWQDIDQTNFDTASDEVSIPSFKERVIRPLLSHSDDIFGISVSCWSVLPFLMSELDWKRGERWCRTWTEFLELRHHQHKRYRDCDEKRPLSSFVTISTRKFFQILQLPDSYLTQNVETWKENDHYQEALRIVQGLKVVNDCAKRGVKLIQEYNSILTNDEQQTQYLLQLVQQHRHVFSDSKKTTVVSGLTGQPKLM</sequence>
<keyword evidence="2" id="KW-1185">Reference proteome</keyword>
<comment type="caution">
    <text evidence="1">The sequence shown here is derived from an EMBL/GenBank/DDBJ whole genome shotgun (WGS) entry which is preliminary data.</text>
</comment>
<dbReference type="PANTHER" id="PTHR46113">
    <property type="entry name" value="SNAC DOMAIN-CONTAINING PROTEIN"/>
    <property type="match status" value="1"/>
</dbReference>
<proteinExistence type="predicted"/>
<dbReference type="EMBL" id="JASAOG010000022">
    <property type="protein sequence ID" value="KAK0063269.1"/>
    <property type="molecule type" value="Genomic_DNA"/>
</dbReference>
<dbReference type="Proteomes" id="UP001233172">
    <property type="component" value="Unassembled WGS sequence"/>
</dbReference>
<evidence type="ECO:0000313" key="1">
    <source>
        <dbReference type="EMBL" id="KAK0063269.1"/>
    </source>
</evidence>
<reference evidence="1" key="2">
    <citation type="submission" date="2023-04" db="EMBL/GenBank/DDBJ databases">
        <authorList>
            <person name="Bu L."/>
            <person name="Lu L."/>
            <person name="Laidemitt M.R."/>
            <person name="Zhang S.M."/>
            <person name="Mutuku M."/>
            <person name="Mkoji G."/>
            <person name="Steinauer M."/>
            <person name="Loker E.S."/>
        </authorList>
    </citation>
    <scope>NUCLEOTIDE SEQUENCE</scope>
    <source>
        <strain evidence="1">KasaAsao</strain>
        <tissue evidence="1">Whole Snail</tissue>
    </source>
</reference>